<comment type="caution">
    <text evidence="1">The sequence shown here is derived from an EMBL/GenBank/DDBJ whole genome shotgun (WGS) entry which is preliminary data.</text>
</comment>
<organism evidence="1 2">
    <name type="scientific">Paralvinella palmiformis</name>
    <dbReference type="NCBI Taxonomy" id="53620"/>
    <lineage>
        <taxon>Eukaryota</taxon>
        <taxon>Metazoa</taxon>
        <taxon>Spiralia</taxon>
        <taxon>Lophotrochozoa</taxon>
        <taxon>Annelida</taxon>
        <taxon>Polychaeta</taxon>
        <taxon>Sedentaria</taxon>
        <taxon>Canalipalpata</taxon>
        <taxon>Terebellida</taxon>
        <taxon>Terebelliformia</taxon>
        <taxon>Alvinellidae</taxon>
        <taxon>Paralvinella</taxon>
    </lineage>
</organism>
<dbReference type="AlphaFoldDB" id="A0AAD9JVF8"/>
<dbReference type="EMBL" id="JAODUP010000151">
    <property type="protein sequence ID" value="KAK2159546.1"/>
    <property type="molecule type" value="Genomic_DNA"/>
</dbReference>
<reference evidence="1" key="1">
    <citation type="journal article" date="2023" name="Mol. Biol. Evol.">
        <title>Third-Generation Sequencing Reveals the Adaptive Role of the Epigenome in Three Deep-Sea Polychaetes.</title>
        <authorList>
            <person name="Perez M."/>
            <person name="Aroh O."/>
            <person name="Sun Y."/>
            <person name="Lan Y."/>
            <person name="Juniper S.K."/>
            <person name="Young C.R."/>
            <person name="Angers B."/>
            <person name="Qian P.Y."/>
        </authorList>
    </citation>
    <scope>NUCLEOTIDE SEQUENCE</scope>
    <source>
        <strain evidence="1">P08H-3</strain>
    </source>
</reference>
<gene>
    <name evidence="1" type="ORF">LSH36_151g07054</name>
</gene>
<name>A0AAD9JVF8_9ANNE</name>
<dbReference type="Proteomes" id="UP001208570">
    <property type="component" value="Unassembled WGS sequence"/>
</dbReference>
<evidence type="ECO:0000313" key="2">
    <source>
        <dbReference type="Proteomes" id="UP001208570"/>
    </source>
</evidence>
<evidence type="ECO:0000313" key="1">
    <source>
        <dbReference type="EMBL" id="KAK2159546.1"/>
    </source>
</evidence>
<proteinExistence type="predicted"/>
<sequence>MSAPIEEAGEHGEGWDEENEFKGVENKSHAVHGSFFPGRCRASDRCEYSGPASAGVASPVAKTLQSDGNACSEETDFRFMWGRVSGEYLKSVDYKGDIKIDRHGVAVDCQCAAWMGPDVRRQHVSVVYYALTKVKEGILTKETCTQQLQTFYQAKEYTGSPVKMQDKSVRTKSGHSIAALKEFDPQGVQLSNIPR</sequence>
<protein>
    <submittedName>
        <fullName evidence="1">Uncharacterized protein</fullName>
    </submittedName>
</protein>
<accession>A0AAD9JVF8</accession>
<keyword evidence="2" id="KW-1185">Reference proteome</keyword>